<dbReference type="Proteomes" id="UP000287447">
    <property type="component" value="Unassembled WGS sequence"/>
</dbReference>
<dbReference type="Gene3D" id="3.20.20.100">
    <property type="entry name" value="NADP-dependent oxidoreductase domain"/>
    <property type="match status" value="1"/>
</dbReference>
<organism evidence="8 9">
    <name type="scientific">Hwanghaeella grinnelliae</name>
    <dbReference type="NCBI Taxonomy" id="2500179"/>
    <lineage>
        <taxon>Bacteria</taxon>
        <taxon>Pseudomonadati</taxon>
        <taxon>Pseudomonadota</taxon>
        <taxon>Alphaproteobacteria</taxon>
        <taxon>Rhodospirillales</taxon>
        <taxon>Rhodospirillaceae</taxon>
        <taxon>Hwanghaeella</taxon>
    </lineage>
</organism>
<dbReference type="GO" id="GO:1990002">
    <property type="term" value="F:methylglyoxal reductase (NADPH) (acetol producing) activity"/>
    <property type="evidence" value="ECO:0007669"/>
    <property type="project" value="TreeGrafter"/>
</dbReference>
<dbReference type="PIRSF" id="PIRSF000097">
    <property type="entry name" value="AKR"/>
    <property type="match status" value="1"/>
</dbReference>
<keyword evidence="2" id="KW-0521">NADP</keyword>
<name>A0A437QXH3_9PROT</name>
<dbReference type="PANTHER" id="PTHR43827">
    <property type="entry name" value="2,5-DIKETO-D-GLUCONIC ACID REDUCTASE"/>
    <property type="match status" value="1"/>
</dbReference>
<dbReference type="InterPro" id="IPR023210">
    <property type="entry name" value="NADP_OxRdtase_dom"/>
</dbReference>
<comment type="similarity">
    <text evidence="1">Belongs to the aldo/keto reductase family.</text>
</comment>
<evidence type="ECO:0000256" key="4">
    <source>
        <dbReference type="PIRSR" id="PIRSR000097-1"/>
    </source>
</evidence>
<evidence type="ECO:0000256" key="3">
    <source>
        <dbReference type="ARBA" id="ARBA00023002"/>
    </source>
</evidence>
<evidence type="ECO:0000256" key="5">
    <source>
        <dbReference type="PIRSR" id="PIRSR000097-2"/>
    </source>
</evidence>
<dbReference type="RefSeq" id="WP_127764585.1">
    <property type="nucleotide sequence ID" value="NZ_SADE01000001.1"/>
</dbReference>
<dbReference type="InterPro" id="IPR020471">
    <property type="entry name" value="AKR"/>
</dbReference>
<feature type="site" description="Lowers pKa of active site Tyr" evidence="6">
    <location>
        <position position="72"/>
    </location>
</feature>
<dbReference type="SUPFAM" id="SSF51430">
    <property type="entry name" value="NAD(P)-linked oxidoreductase"/>
    <property type="match status" value="1"/>
</dbReference>
<dbReference type="InterPro" id="IPR018170">
    <property type="entry name" value="Aldo/ket_reductase_CS"/>
</dbReference>
<keyword evidence="3" id="KW-0560">Oxidoreductase</keyword>
<evidence type="ECO:0000256" key="1">
    <source>
        <dbReference type="ARBA" id="ARBA00007905"/>
    </source>
</evidence>
<dbReference type="OrthoDB" id="9768793at2"/>
<dbReference type="PRINTS" id="PR00069">
    <property type="entry name" value="ALDKETRDTASE"/>
</dbReference>
<feature type="domain" description="NADP-dependent oxidoreductase" evidence="7">
    <location>
        <begin position="14"/>
        <end position="254"/>
    </location>
</feature>
<dbReference type="EMBL" id="SADE01000001">
    <property type="protein sequence ID" value="RVU39214.1"/>
    <property type="molecule type" value="Genomic_DNA"/>
</dbReference>
<evidence type="ECO:0000256" key="2">
    <source>
        <dbReference type="ARBA" id="ARBA00022857"/>
    </source>
</evidence>
<evidence type="ECO:0000256" key="6">
    <source>
        <dbReference type="PIRSR" id="PIRSR000097-3"/>
    </source>
</evidence>
<accession>A0A437QXH3</accession>
<dbReference type="PROSITE" id="PS00062">
    <property type="entry name" value="ALDOKETO_REDUCTASE_2"/>
    <property type="match status" value="1"/>
</dbReference>
<keyword evidence="9" id="KW-1185">Reference proteome</keyword>
<feature type="active site" description="Proton donor" evidence="4">
    <location>
        <position position="47"/>
    </location>
</feature>
<dbReference type="AlphaFoldDB" id="A0A437QXH3"/>
<dbReference type="PROSITE" id="PS00798">
    <property type="entry name" value="ALDOKETO_REDUCTASE_1"/>
    <property type="match status" value="1"/>
</dbReference>
<dbReference type="Pfam" id="PF00248">
    <property type="entry name" value="Aldo_ket_red"/>
    <property type="match status" value="1"/>
</dbReference>
<dbReference type="InterPro" id="IPR036812">
    <property type="entry name" value="NAD(P)_OxRdtase_dom_sf"/>
</dbReference>
<protein>
    <submittedName>
        <fullName evidence="8">Aldo/keto reductase</fullName>
    </submittedName>
</protein>
<comment type="caution">
    <text evidence="8">The sequence shown here is derived from an EMBL/GenBank/DDBJ whole genome shotgun (WGS) entry which is preliminary data.</text>
</comment>
<dbReference type="PANTHER" id="PTHR43827:SF3">
    <property type="entry name" value="NADP-DEPENDENT OXIDOREDUCTASE DOMAIN-CONTAINING PROTEIN"/>
    <property type="match status" value="1"/>
</dbReference>
<proteinExistence type="inferred from homology"/>
<evidence type="ECO:0000259" key="7">
    <source>
        <dbReference type="Pfam" id="PF00248"/>
    </source>
</evidence>
<evidence type="ECO:0000313" key="8">
    <source>
        <dbReference type="EMBL" id="RVU39214.1"/>
    </source>
</evidence>
<feature type="binding site" evidence="5">
    <location>
        <position position="105"/>
    </location>
    <ligand>
        <name>substrate</name>
    </ligand>
</feature>
<gene>
    <name evidence="8" type="ORF">EOI86_08190</name>
</gene>
<sequence length="274" mass="29508">METIATQGIDIPRLGLGTFGMTGAEAQAAVENAASLGYRHFDTATMYENEDAVGAGIAATGLPREDVFITTKVWHTHLAPNLMQGVFEQSLEKLGTDYVDLYMVHWPTPDMDLAATLEAIIRLKERGLIRAMGVCNFPLALMRKAMDEIGAPLAALQVEYHPFLSQATLLDYVQKKGMAMTAYCPVAKGTSSEDATLVAIGQKHGVGGAQIALAWLLDQKGVVAIPKAASPKNQQANFSALNVRLDDEDRAAIGALPKNKRLVNPAFAPVWDTE</sequence>
<evidence type="ECO:0000313" key="9">
    <source>
        <dbReference type="Proteomes" id="UP000287447"/>
    </source>
</evidence>
<dbReference type="GO" id="GO:0051596">
    <property type="term" value="P:methylglyoxal catabolic process"/>
    <property type="evidence" value="ECO:0007669"/>
    <property type="project" value="TreeGrafter"/>
</dbReference>
<reference evidence="9" key="1">
    <citation type="submission" date="2019-01" db="EMBL/GenBank/DDBJ databases">
        <title>Gri0909 isolated from a small marine red alga.</title>
        <authorList>
            <person name="Kim J."/>
            <person name="Jeong S.E."/>
            <person name="Jeon C.O."/>
        </authorList>
    </citation>
    <scope>NUCLEOTIDE SEQUENCE [LARGE SCALE GENOMIC DNA]</scope>
    <source>
        <strain evidence="9">Gri0909</strain>
    </source>
</reference>